<dbReference type="SUPFAM" id="SSF48452">
    <property type="entry name" value="TPR-like"/>
    <property type="match status" value="1"/>
</dbReference>
<dbReference type="Gene3D" id="1.25.40.390">
    <property type="match status" value="1"/>
</dbReference>
<feature type="chain" id="PRO_5020441477" evidence="1">
    <location>
        <begin position="18"/>
        <end position="536"/>
    </location>
</feature>
<dbReference type="AlphaFoldDB" id="A0A4U1CTY4"/>
<dbReference type="Proteomes" id="UP000307244">
    <property type="component" value="Unassembled WGS sequence"/>
</dbReference>
<dbReference type="OrthoDB" id="9766256at2"/>
<dbReference type="InterPro" id="IPR024302">
    <property type="entry name" value="SusD-like"/>
</dbReference>
<reference evidence="2 3" key="1">
    <citation type="submission" date="2019-04" db="EMBL/GenBank/DDBJ databases">
        <title>Pedobacter sp. RP-3-15 sp. nov., isolated from Arctic soil.</title>
        <authorList>
            <person name="Dahal R.H."/>
            <person name="Kim D.-U."/>
        </authorList>
    </citation>
    <scope>NUCLEOTIDE SEQUENCE [LARGE SCALE GENOMIC DNA]</scope>
    <source>
        <strain evidence="2 3">RP-3-15</strain>
    </source>
</reference>
<accession>A0A4U1CTY4</accession>
<gene>
    <name evidence="2" type="ORF">FA047_04980</name>
</gene>
<organism evidence="2 3">
    <name type="scientific">Pedobacter frigoris</name>
    <dbReference type="NCBI Taxonomy" id="2571272"/>
    <lineage>
        <taxon>Bacteria</taxon>
        <taxon>Pseudomonadati</taxon>
        <taxon>Bacteroidota</taxon>
        <taxon>Sphingobacteriia</taxon>
        <taxon>Sphingobacteriales</taxon>
        <taxon>Sphingobacteriaceae</taxon>
        <taxon>Pedobacter</taxon>
    </lineage>
</organism>
<feature type="signal peptide" evidence="1">
    <location>
        <begin position="1"/>
        <end position="17"/>
    </location>
</feature>
<sequence length="536" mass="59412">MKNIYKSFSLKKLPVCAALLTMLSVGCTKNFDEWNTNPHQATEDMLQRDNLAAGSFFVQMQKNVFPIAQQPDFGDEVYQTMQNLAGDVYSGYMGASNNWYSGSNNTTYDLIPQWYGQAFNRAFVGIMPAWNAIKKTAQAETPQVYAMATIVKVEALHRTTDMYGPLPYVNFGNGALQNKYDSQRDIYYKFFDELNEAITILTEFNTKNPGATALAKYDFIYNGNIRNWIKFANSLKLRLAMRIVYADANKAKLEAESAVNHSIGVFTAAGDIAALQHTADLSYNHPLYIINTNFDDIRMGANMQSFLSGYSDPRLPRYFNMASDGTYRGIRNGINITNKATYAEGPYSELNVSATAPIVWMNPAEVYFLRAEGALRGWSMGSDAKTLYETGISTSFAVSGVAGSAATYINNSTSVPTAYIDPANSGNNIAALTSVTIQWNAASTFDINLERIITQKWIAMFPDGQEAWSEFRRTGYPKVFPVVLNNSKGLISTDKQIRRIPFPATEYQTNSAGISGGVSLLGGADNGNTNLWWDKK</sequence>
<dbReference type="InterPro" id="IPR011990">
    <property type="entry name" value="TPR-like_helical_dom_sf"/>
</dbReference>
<dbReference type="Pfam" id="PF12741">
    <property type="entry name" value="SusD-like"/>
    <property type="match status" value="1"/>
</dbReference>
<evidence type="ECO:0000313" key="2">
    <source>
        <dbReference type="EMBL" id="TKC09449.1"/>
    </source>
</evidence>
<keyword evidence="2" id="KW-0449">Lipoprotein</keyword>
<dbReference type="PROSITE" id="PS51257">
    <property type="entry name" value="PROKAR_LIPOPROTEIN"/>
    <property type="match status" value="1"/>
</dbReference>
<comment type="caution">
    <text evidence="2">The sequence shown here is derived from an EMBL/GenBank/DDBJ whole genome shotgun (WGS) entry which is preliminary data.</text>
</comment>
<keyword evidence="1" id="KW-0732">Signal</keyword>
<evidence type="ECO:0000256" key="1">
    <source>
        <dbReference type="SAM" id="SignalP"/>
    </source>
</evidence>
<protein>
    <submittedName>
        <fullName evidence="2">SusD/RagB family nutrient-binding outer membrane lipoprotein</fullName>
    </submittedName>
</protein>
<name>A0A4U1CTY4_9SPHI</name>
<dbReference type="RefSeq" id="WP_136834860.1">
    <property type="nucleotide sequence ID" value="NZ_SWBQ01000001.1"/>
</dbReference>
<proteinExistence type="predicted"/>
<dbReference type="EMBL" id="SWBQ01000001">
    <property type="protein sequence ID" value="TKC09449.1"/>
    <property type="molecule type" value="Genomic_DNA"/>
</dbReference>
<keyword evidence="3" id="KW-1185">Reference proteome</keyword>
<evidence type="ECO:0000313" key="3">
    <source>
        <dbReference type="Proteomes" id="UP000307244"/>
    </source>
</evidence>